<feature type="transmembrane region" description="Helical" evidence="1">
    <location>
        <begin position="12"/>
        <end position="33"/>
    </location>
</feature>
<dbReference type="AlphaFoldDB" id="A0A518C4H5"/>
<dbReference type="InterPro" id="IPR045584">
    <property type="entry name" value="Pilin-like"/>
</dbReference>
<dbReference type="KEGG" id="bvo:Pan97_11320"/>
<dbReference type="EMBL" id="CP036289">
    <property type="protein sequence ID" value="QDU74127.1"/>
    <property type="molecule type" value="Genomic_DNA"/>
</dbReference>
<gene>
    <name evidence="2" type="primary">pilE1_1</name>
    <name evidence="2" type="ORF">Pan97_11320</name>
</gene>
<dbReference type="PANTHER" id="PTHR30093">
    <property type="entry name" value="GENERAL SECRETION PATHWAY PROTEIN G"/>
    <property type="match status" value="1"/>
</dbReference>
<dbReference type="Pfam" id="PF07963">
    <property type="entry name" value="N_methyl"/>
    <property type="match status" value="1"/>
</dbReference>
<dbReference type="PROSITE" id="PS00409">
    <property type="entry name" value="PROKAR_NTER_METHYL"/>
    <property type="match status" value="1"/>
</dbReference>
<keyword evidence="1" id="KW-1133">Transmembrane helix</keyword>
<accession>A0A518C4H5</accession>
<dbReference type="RefSeq" id="WP_144971123.1">
    <property type="nucleotide sequence ID" value="NZ_CP036289.1"/>
</dbReference>
<evidence type="ECO:0000313" key="3">
    <source>
        <dbReference type="Proteomes" id="UP000318626"/>
    </source>
</evidence>
<dbReference type="InterPro" id="IPR012902">
    <property type="entry name" value="N_methyl_site"/>
</dbReference>
<protein>
    <submittedName>
        <fullName evidence="2">Fimbrial protein</fullName>
    </submittedName>
</protein>
<dbReference type="NCBIfam" id="TIGR02532">
    <property type="entry name" value="IV_pilin_GFxxxE"/>
    <property type="match status" value="1"/>
</dbReference>
<keyword evidence="1" id="KW-0472">Membrane</keyword>
<organism evidence="2 3">
    <name type="scientific">Bremerella volcania</name>
    <dbReference type="NCBI Taxonomy" id="2527984"/>
    <lineage>
        <taxon>Bacteria</taxon>
        <taxon>Pseudomonadati</taxon>
        <taxon>Planctomycetota</taxon>
        <taxon>Planctomycetia</taxon>
        <taxon>Pirellulales</taxon>
        <taxon>Pirellulaceae</taxon>
        <taxon>Bremerella</taxon>
    </lineage>
</organism>
<dbReference type="SUPFAM" id="SSF54523">
    <property type="entry name" value="Pili subunits"/>
    <property type="match status" value="1"/>
</dbReference>
<dbReference type="PANTHER" id="PTHR30093:SF2">
    <property type="entry name" value="TYPE II SECRETION SYSTEM PROTEIN H"/>
    <property type="match status" value="1"/>
</dbReference>
<reference evidence="3" key="1">
    <citation type="submission" date="2019-02" db="EMBL/GenBank/DDBJ databases">
        <title>Deep-cultivation of Planctomycetes and their phenomic and genomic characterization uncovers novel biology.</title>
        <authorList>
            <person name="Wiegand S."/>
            <person name="Jogler M."/>
            <person name="Boedeker C."/>
            <person name="Pinto D."/>
            <person name="Vollmers J."/>
            <person name="Rivas-Marin E."/>
            <person name="Kohn T."/>
            <person name="Peeters S.H."/>
            <person name="Heuer A."/>
            <person name="Rast P."/>
            <person name="Oberbeckmann S."/>
            <person name="Bunk B."/>
            <person name="Jeske O."/>
            <person name="Meyerdierks A."/>
            <person name="Storesund J.E."/>
            <person name="Kallscheuer N."/>
            <person name="Luecker S."/>
            <person name="Lage O.M."/>
            <person name="Pohl T."/>
            <person name="Merkel B.J."/>
            <person name="Hornburger P."/>
            <person name="Mueller R.-W."/>
            <person name="Bruemmer F."/>
            <person name="Labrenz M."/>
            <person name="Spormann A.M."/>
            <person name="Op den Camp H."/>
            <person name="Overmann J."/>
            <person name="Amann R."/>
            <person name="Jetten M.S.M."/>
            <person name="Mascher T."/>
            <person name="Medema M.H."/>
            <person name="Devos D.P."/>
            <person name="Kaster A.-K."/>
            <person name="Ovreas L."/>
            <person name="Rohde M."/>
            <person name="Galperin M.Y."/>
            <person name="Jogler C."/>
        </authorList>
    </citation>
    <scope>NUCLEOTIDE SEQUENCE [LARGE SCALE GENOMIC DNA]</scope>
    <source>
        <strain evidence="3">Pan97</strain>
    </source>
</reference>
<sequence length="41" mass="4375">MRTNARSSGFTLVELLVVIAIIGVLIALLLPAVQQAREAAR</sequence>
<name>A0A518C4H5_9BACT</name>
<evidence type="ECO:0000256" key="1">
    <source>
        <dbReference type="SAM" id="Phobius"/>
    </source>
</evidence>
<dbReference type="Proteomes" id="UP000318626">
    <property type="component" value="Chromosome"/>
</dbReference>
<proteinExistence type="predicted"/>
<keyword evidence="1" id="KW-0812">Transmembrane</keyword>
<keyword evidence="3" id="KW-1185">Reference proteome</keyword>
<evidence type="ECO:0000313" key="2">
    <source>
        <dbReference type="EMBL" id="QDU74127.1"/>
    </source>
</evidence>
<dbReference type="Gene3D" id="3.30.700.10">
    <property type="entry name" value="Glycoprotein, Type 4 Pilin"/>
    <property type="match status" value="1"/>
</dbReference>